<dbReference type="AlphaFoldDB" id="A0A0B5DKH2"/>
<protein>
    <submittedName>
        <fullName evidence="2">Uncharacterized protein</fullName>
    </submittedName>
</protein>
<dbReference type="Proteomes" id="UP000325763">
    <property type="component" value="Chromosome"/>
</dbReference>
<organism evidence="2 4">
    <name type="scientific">Streptomyces nodosus</name>
    <dbReference type="NCBI Taxonomy" id="40318"/>
    <lineage>
        <taxon>Bacteria</taxon>
        <taxon>Bacillati</taxon>
        <taxon>Actinomycetota</taxon>
        <taxon>Actinomycetes</taxon>
        <taxon>Kitasatosporales</taxon>
        <taxon>Streptomycetaceae</taxon>
        <taxon>Streptomyces</taxon>
    </lineage>
</organism>
<gene>
    <name evidence="3" type="ORF">CP978_32865</name>
    <name evidence="2" type="ORF">SNOD_32610</name>
</gene>
<dbReference type="KEGG" id="snq:CP978_32865"/>
<reference evidence="4" key="1">
    <citation type="submission" date="2014-09" db="EMBL/GenBank/DDBJ databases">
        <title>Sequence of the Streptomyces nodosus genome.</title>
        <authorList>
            <person name="Sweeney P."/>
            <person name="Stephens N."/>
            <person name="Murphy C."/>
            <person name="Caffrey P."/>
        </authorList>
    </citation>
    <scope>NUCLEOTIDE SEQUENCE [LARGE SCALE GENOMIC DNA]</scope>
    <source>
        <strain evidence="4">ATCC 14899</strain>
    </source>
</reference>
<keyword evidence="1" id="KW-0732">Signal</keyword>
<reference evidence="2 4" key="2">
    <citation type="journal article" date="2016" name="Appl. Microbiol. Biotechnol.">
        <title>Exploiting the genome sequence of Streptomyces nodosus for enhanced antibiotic production.</title>
        <authorList>
            <person name="Sweeney P."/>
            <person name="Murphy C.D."/>
            <person name="Caffrey P."/>
        </authorList>
    </citation>
    <scope>NUCLEOTIDE SEQUENCE [LARGE SCALE GENOMIC DNA]</scope>
    <source>
        <strain evidence="2 4">ATCC 14899</strain>
    </source>
</reference>
<feature type="signal peptide" evidence="1">
    <location>
        <begin position="1"/>
        <end position="28"/>
    </location>
</feature>
<evidence type="ECO:0000313" key="2">
    <source>
        <dbReference type="EMBL" id="AJE44208.1"/>
    </source>
</evidence>
<dbReference type="EMBL" id="CP023747">
    <property type="protein sequence ID" value="QEV42698.1"/>
    <property type="molecule type" value="Genomic_DNA"/>
</dbReference>
<dbReference type="EMBL" id="CP009313">
    <property type="protein sequence ID" value="AJE44208.1"/>
    <property type="molecule type" value="Genomic_DNA"/>
</dbReference>
<name>A0A0B5DKH2_9ACTN</name>
<proteinExistence type="predicted"/>
<dbReference type="HOGENOM" id="CLU_2439545_0_0_11"/>
<sequence>MFRTTARLIATCVATGALVGAAAMPALAQDSHRSSAVRVDHDHDRGLYGGFGRDGGRHHGWYYGHHHRHHFGWGHHHGRYGHHGHFFGRR</sequence>
<keyword evidence="4" id="KW-1185">Reference proteome</keyword>
<feature type="chain" id="PRO_5036291844" evidence="1">
    <location>
        <begin position="29"/>
        <end position="90"/>
    </location>
</feature>
<evidence type="ECO:0000313" key="3">
    <source>
        <dbReference type="EMBL" id="QEV42698.1"/>
    </source>
</evidence>
<reference evidence="3 5" key="3">
    <citation type="submission" date="2017-09" db="EMBL/GenBank/DDBJ databases">
        <title>Streptomyces genome completion.</title>
        <authorList>
            <person name="Lee N."/>
            <person name="Cho B.-K."/>
        </authorList>
    </citation>
    <scope>NUCLEOTIDE SEQUENCE [LARGE SCALE GENOMIC DNA]</scope>
    <source>
        <strain evidence="3 5">ATCC 14899</strain>
    </source>
</reference>
<dbReference type="Proteomes" id="UP000031526">
    <property type="component" value="Chromosome"/>
</dbReference>
<evidence type="ECO:0000313" key="5">
    <source>
        <dbReference type="Proteomes" id="UP000325763"/>
    </source>
</evidence>
<evidence type="ECO:0000313" key="4">
    <source>
        <dbReference type="Proteomes" id="UP000031526"/>
    </source>
</evidence>
<evidence type="ECO:0000256" key="1">
    <source>
        <dbReference type="SAM" id="SignalP"/>
    </source>
</evidence>
<accession>A0A0B5DKH2</accession>